<organism evidence="11 12">
    <name type="scientific">Gemmobacter denitrificans</name>
    <dbReference type="NCBI Taxonomy" id="3123040"/>
    <lineage>
        <taxon>Bacteria</taxon>
        <taxon>Pseudomonadati</taxon>
        <taxon>Pseudomonadota</taxon>
        <taxon>Alphaproteobacteria</taxon>
        <taxon>Rhodobacterales</taxon>
        <taxon>Paracoccaceae</taxon>
        <taxon>Gemmobacter</taxon>
    </lineage>
</organism>
<dbReference type="Pfam" id="PF01050">
    <property type="entry name" value="MannoseP_isomer"/>
    <property type="match status" value="1"/>
</dbReference>
<keyword evidence="12" id="KW-1185">Reference proteome</keyword>
<dbReference type="Gene3D" id="3.90.550.10">
    <property type="entry name" value="Spore Coat Polysaccharide Biosynthesis Protein SpsA, Chain A"/>
    <property type="match status" value="1"/>
</dbReference>
<keyword evidence="11" id="KW-0413">Isomerase</keyword>
<dbReference type="EMBL" id="JBALHR010000026">
    <property type="protein sequence ID" value="MEH7830451.1"/>
    <property type="molecule type" value="Genomic_DNA"/>
</dbReference>
<evidence type="ECO:0000256" key="3">
    <source>
        <dbReference type="ARBA" id="ARBA00022679"/>
    </source>
</evidence>
<dbReference type="InterPro" id="IPR051161">
    <property type="entry name" value="Mannose-6P_isomerase_type2"/>
</dbReference>
<keyword evidence="6" id="KW-0342">GTP-binding</keyword>
<feature type="domain" description="Mannose-6-phosphate isomerase type II C-terminal" evidence="10">
    <location>
        <begin position="359"/>
        <end position="470"/>
    </location>
</feature>
<dbReference type="InterPro" id="IPR001538">
    <property type="entry name" value="Man6P_isomerase-2_C"/>
</dbReference>
<feature type="domain" description="Nucleotidyl transferase" evidence="9">
    <location>
        <begin position="7"/>
        <end position="284"/>
    </location>
</feature>
<dbReference type="NCBIfam" id="TIGR01479">
    <property type="entry name" value="GMP_PMI"/>
    <property type="match status" value="1"/>
</dbReference>
<dbReference type="InterPro" id="IPR049577">
    <property type="entry name" value="GMPP_N"/>
</dbReference>
<keyword evidence="4 11" id="KW-0548">Nucleotidyltransferase</keyword>
<evidence type="ECO:0000313" key="12">
    <source>
        <dbReference type="Proteomes" id="UP001431963"/>
    </source>
</evidence>
<evidence type="ECO:0000259" key="10">
    <source>
        <dbReference type="Pfam" id="PF01050"/>
    </source>
</evidence>
<dbReference type="CDD" id="cd02213">
    <property type="entry name" value="cupin_PMI_typeII_C"/>
    <property type="match status" value="1"/>
</dbReference>
<dbReference type="Proteomes" id="UP001431963">
    <property type="component" value="Unassembled WGS sequence"/>
</dbReference>
<evidence type="ECO:0000259" key="9">
    <source>
        <dbReference type="Pfam" id="PF00483"/>
    </source>
</evidence>
<comment type="catalytic activity">
    <reaction evidence="7">
        <text>alpha-D-mannose 1-phosphate + GTP + H(+) = GDP-alpha-D-mannose + diphosphate</text>
        <dbReference type="Rhea" id="RHEA:15229"/>
        <dbReference type="ChEBI" id="CHEBI:15378"/>
        <dbReference type="ChEBI" id="CHEBI:33019"/>
        <dbReference type="ChEBI" id="CHEBI:37565"/>
        <dbReference type="ChEBI" id="CHEBI:57527"/>
        <dbReference type="ChEBI" id="CHEBI:58409"/>
        <dbReference type="EC" id="2.7.7.13"/>
    </reaction>
</comment>
<comment type="caution">
    <text evidence="11">The sequence shown here is derived from an EMBL/GenBank/DDBJ whole genome shotgun (WGS) entry which is preliminary data.</text>
</comment>
<dbReference type="GO" id="GO:0004475">
    <property type="term" value="F:mannose-1-phosphate guanylyltransferase (GTP) activity"/>
    <property type="evidence" value="ECO:0007669"/>
    <property type="project" value="UniProtKB-EC"/>
</dbReference>
<evidence type="ECO:0000256" key="7">
    <source>
        <dbReference type="ARBA" id="ARBA00047343"/>
    </source>
</evidence>
<keyword evidence="5" id="KW-0547">Nucleotide-binding</keyword>
<proteinExistence type="inferred from homology"/>
<dbReference type="GO" id="GO:0004476">
    <property type="term" value="F:mannose-6-phosphate isomerase activity"/>
    <property type="evidence" value="ECO:0007669"/>
    <property type="project" value="UniProtKB-EC"/>
</dbReference>
<dbReference type="InterPro" id="IPR006375">
    <property type="entry name" value="Man1P_GuaTrfase/Man6P_Isoase"/>
</dbReference>
<dbReference type="CDD" id="cd02509">
    <property type="entry name" value="GDP-M1P_Guanylyltransferase"/>
    <property type="match status" value="1"/>
</dbReference>
<evidence type="ECO:0000256" key="1">
    <source>
        <dbReference type="ARBA" id="ARBA00006115"/>
    </source>
</evidence>
<evidence type="ECO:0000313" key="11">
    <source>
        <dbReference type="EMBL" id="MEH7830451.1"/>
    </source>
</evidence>
<evidence type="ECO:0000256" key="2">
    <source>
        <dbReference type="ARBA" id="ARBA00012387"/>
    </source>
</evidence>
<evidence type="ECO:0000256" key="6">
    <source>
        <dbReference type="ARBA" id="ARBA00023134"/>
    </source>
</evidence>
<dbReference type="InterPro" id="IPR029044">
    <property type="entry name" value="Nucleotide-diphossugar_trans"/>
</dbReference>
<reference evidence="11" key="1">
    <citation type="submission" date="2024-02" db="EMBL/GenBank/DDBJ databases">
        <title>Genome sequences of strain Gemmobacter sp. JM10B15.</title>
        <authorList>
            <person name="Zhang M."/>
        </authorList>
    </citation>
    <scope>NUCLEOTIDE SEQUENCE</scope>
    <source>
        <strain evidence="11">JM10B15</strain>
    </source>
</reference>
<sequence>MTETIHPVLLCGGSGTRLWPLSRKSYPKQFARLTGADSLFQASARRLSGPDYAAPLVVTGGDFRFLVLEQLAGAGIMPQAVLIEPAARNTAPAILAAALWLDARAPGALMLVAPSDHVLPDTAQFQAAVAAASGAARAGRIVTFGIRPDRAETGYGWLELDGPTDVTPQPRPLQRFVEKPDAATAEAMLAGGCHLWNAGIFLMSTTTLMAACATHAPAMLEAVRASVTGAETDLAFTRLAAAPWEGVDDISIDYAVMEKAGNLDVLPYAGAWNDLGGWEAVWREMGPDAAGLVTQGPVTAIDCTDSLLRSEAEGLELVGIGLKNIVAIAMPDAVLIADTARAQEVKLAVTRLKAKGAAQAEHFARDHRPWGWFETLALGARFQVKRIVVKPGAALSLQSHHHRAEHWVVVEGTARITIGAEARLVTENQSVYIPLGEKHRLENPGKLPLTLIEVQTGAYLGEDDIIRYEDVYARGQGAKG</sequence>
<dbReference type="InterPro" id="IPR005835">
    <property type="entry name" value="NTP_transferase_dom"/>
</dbReference>
<dbReference type="RefSeq" id="WP_335425487.1">
    <property type="nucleotide sequence ID" value="NZ_JBALHR010000026.1"/>
</dbReference>
<dbReference type="PANTHER" id="PTHR46390:SF1">
    <property type="entry name" value="MANNOSE-1-PHOSPHATE GUANYLYLTRANSFERASE"/>
    <property type="match status" value="1"/>
</dbReference>
<accession>A0ABU8C0I4</accession>
<comment type="similarity">
    <text evidence="1 8">Belongs to the mannose-6-phosphate isomerase type 2 family.</text>
</comment>
<protein>
    <recommendedName>
        <fullName evidence="2">mannose-1-phosphate guanylyltransferase</fullName>
        <ecNumber evidence="2">2.7.7.13</ecNumber>
    </recommendedName>
</protein>
<evidence type="ECO:0000256" key="5">
    <source>
        <dbReference type="ARBA" id="ARBA00022741"/>
    </source>
</evidence>
<dbReference type="PANTHER" id="PTHR46390">
    <property type="entry name" value="MANNOSE-1-PHOSPHATE GUANYLYLTRANSFERASE"/>
    <property type="match status" value="1"/>
</dbReference>
<keyword evidence="3 11" id="KW-0808">Transferase</keyword>
<evidence type="ECO:0000256" key="4">
    <source>
        <dbReference type="ARBA" id="ARBA00022695"/>
    </source>
</evidence>
<dbReference type="Pfam" id="PF00483">
    <property type="entry name" value="NTP_transferase"/>
    <property type="match status" value="1"/>
</dbReference>
<gene>
    <name evidence="11" type="ORF">V6590_20055</name>
</gene>
<evidence type="ECO:0000256" key="8">
    <source>
        <dbReference type="RuleBase" id="RU004190"/>
    </source>
</evidence>
<dbReference type="InterPro" id="IPR011051">
    <property type="entry name" value="RmlC_Cupin_sf"/>
</dbReference>
<dbReference type="SUPFAM" id="SSF51182">
    <property type="entry name" value="RmlC-like cupins"/>
    <property type="match status" value="1"/>
</dbReference>
<name>A0ABU8C0I4_9RHOB</name>
<dbReference type="Gene3D" id="2.60.120.10">
    <property type="entry name" value="Jelly Rolls"/>
    <property type="match status" value="1"/>
</dbReference>
<dbReference type="EC" id="2.7.7.13" evidence="2"/>
<dbReference type="InterPro" id="IPR014710">
    <property type="entry name" value="RmlC-like_jellyroll"/>
</dbReference>
<dbReference type="SUPFAM" id="SSF53448">
    <property type="entry name" value="Nucleotide-diphospho-sugar transferases"/>
    <property type="match status" value="1"/>
</dbReference>